<dbReference type="EMBL" id="QYYA01000003">
    <property type="protein sequence ID" value="RJG17062.1"/>
    <property type="molecule type" value="Genomic_DNA"/>
</dbReference>
<dbReference type="GO" id="GO:0003824">
    <property type="term" value="F:catalytic activity"/>
    <property type="evidence" value="ECO:0007669"/>
    <property type="project" value="UniProtKB-ARBA"/>
</dbReference>
<protein>
    <submittedName>
        <fullName evidence="3">Siderophore-iron reductase FhuF</fullName>
    </submittedName>
</protein>
<dbReference type="InterPro" id="IPR024726">
    <property type="entry name" value="FhuF_C"/>
</dbReference>
<reference evidence="3 4" key="1">
    <citation type="submission" date="2018-09" db="EMBL/GenBank/DDBJ databases">
        <title>Alcanivorax profundi sp. nov., isolated from 1000 m-depth seawater of the Mariana Trench.</title>
        <authorList>
            <person name="Liu J."/>
        </authorList>
    </citation>
    <scope>NUCLEOTIDE SEQUENCE [LARGE SCALE GENOMIC DNA]</scope>
    <source>
        <strain evidence="3 4">MTEO17</strain>
    </source>
</reference>
<dbReference type="OrthoDB" id="8993954at2"/>
<organism evidence="3 4">
    <name type="scientific">Alcanivorax profundi</name>
    <dbReference type="NCBI Taxonomy" id="2338368"/>
    <lineage>
        <taxon>Bacteria</taxon>
        <taxon>Pseudomonadati</taxon>
        <taxon>Pseudomonadota</taxon>
        <taxon>Gammaproteobacteria</taxon>
        <taxon>Oceanospirillales</taxon>
        <taxon>Alcanivoracaceae</taxon>
        <taxon>Alcanivorax</taxon>
    </lineage>
</organism>
<dbReference type="GO" id="GO:0051537">
    <property type="term" value="F:2 iron, 2 sulfur cluster binding"/>
    <property type="evidence" value="ECO:0007669"/>
    <property type="project" value="InterPro"/>
</dbReference>
<proteinExistence type="predicted"/>
<evidence type="ECO:0000313" key="3">
    <source>
        <dbReference type="EMBL" id="RJG17062.1"/>
    </source>
</evidence>
<name>A0A418XW64_9GAMM</name>
<dbReference type="Pfam" id="PF06276">
    <property type="entry name" value="FhuF"/>
    <property type="match status" value="1"/>
</dbReference>
<dbReference type="InterPro" id="IPR022770">
    <property type="entry name" value="IucA/IucC-like_C"/>
</dbReference>
<accession>A0A418XW64</accession>
<dbReference type="Proteomes" id="UP000283734">
    <property type="component" value="Unassembled WGS sequence"/>
</dbReference>
<evidence type="ECO:0000259" key="1">
    <source>
        <dbReference type="Pfam" id="PF06276"/>
    </source>
</evidence>
<feature type="domain" description="Ferric siderophore reductase C-terminal" evidence="2">
    <location>
        <begin position="216"/>
        <end position="236"/>
    </location>
</feature>
<dbReference type="RefSeq" id="WP_119918037.1">
    <property type="nucleotide sequence ID" value="NZ_QYYA01000003.1"/>
</dbReference>
<gene>
    <name evidence="3" type="primary">fhuF</name>
    <name evidence="3" type="ORF">D4A39_09960</name>
</gene>
<evidence type="ECO:0000313" key="4">
    <source>
        <dbReference type="Proteomes" id="UP000283734"/>
    </source>
</evidence>
<dbReference type="Pfam" id="PF11575">
    <property type="entry name" value="FhuF_C"/>
    <property type="match status" value="1"/>
</dbReference>
<dbReference type="InterPro" id="IPR008090">
    <property type="entry name" value="Fe_iron_reduct"/>
</dbReference>
<dbReference type="AlphaFoldDB" id="A0A418XW64"/>
<feature type="domain" description="Aerobactin siderophore biosynthesis IucA/IucC-like C-terminal" evidence="1">
    <location>
        <begin position="62"/>
        <end position="199"/>
    </location>
</feature>
<evidence type="ECO:0000259" key="2">
    <source>
        <dbReference type="Pfam" id="PF11575"/>
    </source>
</evidence>
<dbReference type="NCBIfam" id="TIGR03951">
    <property type="entry name" value="Fe_III_red_FhuF"/>
    <property type="match status" value="1"/>
</dbReference>
<sequence length="240" mass="27203">MIPALAPLFQGGFAHYGERLRLAQPDDPALPLTALLDPAVLDVQLQAFRSNFAQEDPRAVLSIWSKYYFLYLVPPVLAANLILQRDLPLDPHAMRVEMDPTGLPAVFVFADEGGPLAPPLHGLDRFASLLQDNLAFMIDGWQQRYDLSGKVLWSNASRYLRWFVQELSRFGLPEPMWAPGKSLLEAKAYADGTRNPLYQAYVERFRRDDGEPLSVRKLCCIRYLLPDTELCEDCPRLCHS</sequence>
<dbReference type="PRINTS" id="PR01714">
    <property type="entry name" value="2FE2SRDCTASE"/>
</dbReference>
<comment type="caution">
    <text evidence="3">The sequence shown here is derived from an EMBL/GenBank/DDBJ whole genome shotgun (WGS) entry which is preliminary data.</text>
</comment>
<keyword evidence="4" id="KW-1185">Reference proteome</keyword>